<dbReference type="Pfam" id="PF00704">
    <property type="entry name" value="Glyco_hydro_18"/>
    <property type="match status" value="1"/>
</dbReference>
<dbReference type="RefSeq" id="WP_061567232.1">
    <property type="nucleotide sequence ID" value="NZ_LQYV01000024.1"/>
</dbReference>
<feature type="domain" description="GH18" evidence="1">
    <location>
        <begin position="133"/>
        <end position="349"/>
    </location>
</feature>
<dbReference type="Gene3D" id="3.20.20.80">
    <property type="entry name" value="Glycosidases"/>
    <property type="match status" value="1"/>
</dbReference>
<dbReference type="AlphaFoldDB" id="A0A150MVV2"/>
<evidence type="ECO:0000313" key="3">
    <source>
        <dbReference type="Proteomes" id="UP000075424"/>
    </source>
</evidence>
<sequence length="963" mass="110452">MIKLLSWSLNEPSNAEFEQYAREVSTGVWEIIDPNAWKNWGGDQRNFWYAFLEHHDKIHAFGLHDFGVLADGSIYHYKAGEAYPVLTDDESGIRYWMRDSLRFLVDHYPSIKWSLQMVCFNESRVEPMLDNVNNAQDTFIRQLRKIAELYMNRFPNRIKGIEMDFEKSSSRSRSYQEAEKYRDLLVRVKNEVCIPLGLELRVNLHAMTGDFEPYWYQWTDYRTVASGRDLNGNQAIDEFQIMSYDFSSGNTAPGASTPLWWLEQVLDHVQNVLQPEKVYVGTAAYGRRWQLNEKRTGTIVRYWQIIQWQNGLFKHNAGSRNENDEFVWYNQSFIPYAGFHDEESSYEKTYLHVYDRFAVQFATLKTFNDQTVIFRDTYNGQDYITSYSKHQRAKFTGIKKILNDVTSRTGNTRTGTTWTPRDTLSGYTFYGYSAHSAVYNYNKDLNTCEPAEGNEGQDGRLYYSFTLPEAGSYRLIAVVYFPYLNPRIPISVNGQGFVIGEKGNQPEWYPFYVNPDRHFYDCGVFSFGTSNTIEVGICEDDAQILGFIVCEAFEHGMSGGEVEYRVNLQPTWKRGEVTNGIVSKVQASFPANMTITGELLRRPPRPAIIWEDLFGPHVRSGITDLAKTRYYLHVDPNYIPPGSNPDPDLQRCVGTPVSRGYSFGAWRPYAATSTEEAHVFADTRTQSMQLIVNRQYEMNAHIEADLRADVNDRNAVYGIRFCADQAGQIGRGYAFVADHRAGRFYLKYESGGNSQVLASAPLTLTLGQRYTFKVRVYGNHIKCMVGNTEVIDYPSTQTFPAPPNKGAHGVYASGCRVKCYRLQIATNDRYEPMEKVAAIIDGVEHIALEETRPYSYDELGYLVYSGFDPDQGLVIKISNDYENLPIVTVPSWQGEKTIRIRMADAGVWLRNFYVGDSEGYSIAWNGDLESFIKAAEYTMRYGCKGVAMWTIGQEDPRIFTYIP</sequence>
<gene>
    <name evidence="2" type="ORF">B4109_3046</name>
</gene>
<dbReference type="InterPro" id="IPR017853">
    <property type="entry name" value="GH"/>
</dbReference>
<evidence type="ECO:0000259" key="1">
    <source>
        <dbReference type="Pfam" id="PF00704"/>
    </source>
</evidence>
<dbReference type="PANTHER" id="PTHR46066:SF2">
    <property type="entry name" value="CHITINASE DOMAIN-CONTAINING PROTEIN 1"/>
    <property type="match status" value="1"/>
</dbReference>
<dbReference type="SUPFAM" id="SSF51445">
    <property type="entry name" value="(Trans)glycosidases"/>
    <property type="match status" value="1"/>
</dbReference>
<dbReference type="Proteomes" id="UP000075424">
    <property type="component" value="Unassembled WGS sequence"/>
</dbReference>
<evidence type="ECO:0000313" key="2">
    <source>
        <dbReference type="EMBL" id="KYD28583.1"/>
    </source>
</evidence>
<proteinExistence type="predicted"/>
<dbReference type="InterPro" id="IPR001223">
    <property type="entry name" value="Glyco_hydro18_cat"/>
</dbReference>
<dbReference type="EMBL" id="LQYV01000024">
    <property type="protein sequence ID" value="KYD28583.1"/>
    <property type="molecule type" value="Genomic_DNA"/>
</dbReference>
<dbReference type="CDD" id="cd02795">
    <property type="entry name" value="CBM6-CBM35-CBM36_like"/>
    <property type="match status" value="1"/>
</dbReference>
<dbReference type="GO" id="GO:0005975">
    <property type="term" value="P:carbohydrate metabolic process"/>
    <property type="evidence" value="ECO:0007669"/>
    <property type="project" value="InterPro"/>
</dbReference>
<dbReference type="PATRIC" id="fig|1422.18.peg.2043"/>
<reference evidence="2 3" key="1">
    <citation type="submission" date="2016-01" db="EMBL/GenBank/DDBJ databases">
        <title>Draft Genome Sequences of Seven Thermophilic Sporeformers Isolated from Foods.</title>
        <authorList>
            <person name="Berendsen E.M."/>
            <person name="Wells-Bennik M.H."/>
            <person name="Krawcyk A.O."/>
            <person name="De Jong A."/>
            <person name="Holsappel S."/>
            <person name="Eijlander R.T."/>
            <person name="Kuipers O.P."/>
        </authorList>
    </citation>
    <scope>NUCLEOTIDE SEQUENCE [LARGE SCALE GENOMIC DNA]</scope>
    <source>
        <strain evidence="2 3">B4109</strain>
    </source>
</reference>
<accession>A0A150MVV2</accession>
<organism evidence="2 3">
    <name type="scientific">Geobacillus stearothermophilus</name>
    <name type="common">Bacillus stearothermophilus</name>
    <dbReference type="NCBI Taxonomy" id="1422"/>
    <lineage>
        <taxon>Bacteria</taxon>
        <taxon>Bacillati</taxon>
        <taxon>Bacillota</taxon>
        <taxon>Bacilli</taxon>
        <taxon>Bacillales</taxon>
        <taxon>Anoxybacillaceae</taxon>
        <taxon>Geobacillus</taxon>
    </lineage>
</organism>
<protein>
    <recommendedName>
        <fullName evidence="1">GH18 domain-containing protein</fullName>
    </recommendedName>
</protein>
<dbReference type="Gene3D" id="2.60.120.560">
    <property type="entry name" value="Exo-inulinase, domain 1"/>
    <property type="match status" value="1"/>
</dbReference>
<dbReference type="PANTHER" id="PTHR46066">
    <property type="entry name" value="CHITINASE DOMAIN-CONTAINING PROTEIN 1 FAMILY MEMBER"/>
    <property type="match status" value="1"/>
</dbReference>
<name>A0A150MVV2_GEOSE</name>
<comment type="caution">
    <text evidence="2">The sequence shown here is derived from an EMBL/GenBank/DDBJ whole genome shotgun (WGS) entry which is preliminary data.</text>
</comment>